<keyword evidence="1" id="KW-0812">Transmembrane</keyword>
<dbReference type="RefSeq" id="WP_077115357.1">
    <property type="nucleotide sequence ID" value="NZ_MUKP01000006.1"/>
</dbReference>
<proteinExistence type="predicted"/>
<feature type="transmembrane region" description="Helical" evidence="1">
    <location>
        <begin position="26"/>
        <end position="47"/>
    </location>
</feature>
<evidence type="ECO:0000313" key="3">
    <source>
        <dbReference type="Proteomes" id="UP000188836"/>
    </source>
</evidence>
<name>A0A1W0BI31_9NOCA</name>
<dbReference type="InterPro" id="IPR045770">
    <property type="entry name" value="DUF6223"/>
</dbReference>
<protein>
    <submittedName>
        <fullName evidence="2">Uncharacterized protein</fullName>
    </submittedName>
</protein>
<gene>
    <name evidence="2" type="ORF">B0T46_05470</name>
</gene>
<dbReference type="Pfam" id="PF19733">
    <property type="entry name" value="DUF6223"/>
    <property type="match status" value="1"/>
</dbReference>
<keyword evidence="1" id="KW-1133">Transmembrane helix</keyword>
<feature type="transmembrane region" description="Helical" evidence="1">
    <location>
        <begin position="82"/>
        <end position="107"/>
    </location>
</feature>
<evidence type="ECO:0000256" key="1">
    <source>
        <dbReference type="SAM" id="Phobius"/>
    </source>
</evidence>
<comment type="caution">
    <text evidence="2">The sequence shown here is derived from an EMBL/GenBank/DDBJ whole genome shotgun (WGS) entry which is preliminary data.</text>
</comment>
<organism evidence="2 3">
    <name type="scientific">Nocardia donostiensis</name>
    <dbReference type="NCBI Taxonomy" id="1538463"/>
    <lineage>
        <taxon>Bacteria</taxon>
        <taxon>Bacillati</taxon>
        <taxon>Actinomycetota</taxon>
        <taxon>Actinomycetes</taxon>
        <taxon>Mycobacteriales</taxon>
        <taxon>Nocardiaceae</taxon>
        <taxon>Nocardia</taxon>
    </lineage>
</organism>
<keyword evidence="1" id="KW-0472">Membrane</keyword>
<dbReference type="EMBL" id="MUMY01000003">
    <property type="protein sequence ID" value="ONM49845.1"/>
    <property type="molecule type" value="Genomic_DNA"/>
</dbReference>
<reference evidence="2 3" key="1">
    <citation type="journal article" date="2016" name="Antonie Van Leeuwenhoek">
        <title>Nocardia donostiensis sp. nov., isolated from human respiratory specimens.</title>
        <authorList>
            <person name="Ercibengoa M."/>
            <person name="Bell M."/>
            <person name="Marimon J.M."/>
            <person name="Humrighouse B."/>
            <person name="Klenk H.P."/>
            <person name="Potter G."/>
            <person name="Perez-Trallero E."/>
        </authorList>
    </citation>
    <scope>NUCLEOTIDE SEQUENCE [LARGE SCALE GENOMIC DNA]</scope>
    <source>
        <strain evidence="2 3">X1655</strain>
    </source>
</reference>
<dbReference type="STRING" id="1538463.B0T36_23800"/>
<feature type="transmembrane region" description="Helical" evidence="1">
    <location>
        <begin position="54"/>
        <end position="76"/>
    </location>
</feature>
<accession>A0A1W0BI31</accession>
<sequence length="119" mass="11496">MSVHHLLATSEILARSGSSGLTAGRFWSLVGVVVGLVGVTIGVRALIHRTGSRSAITALAAGVVGLVIGGLVVVAAEGGPGTGYGIVGGFLALAVGLVATALGAVGLMRSLRSGRPLGG</sequence>
<dbReference type="Proteomes" id="UP000188836">
    <property type="component" value="Unassembled WGS sequence"/>
</dbReference>
<keyword evidence="3" id="KW-1185">Reference proteome</keyword>
<evidence type="ECO:0000313" key="2">
    <source>
        <dbReference type="EMBL" id="ONM49845.1"/>
    </source>
</evidence>
<dbReference type="AlphaFoldDB" id="A0A1W0BI31"/>